<proteinExistence type="predicted"/>
<name>A0A3P7QRT6_DIBLA</name>
<reference evidence="1 2" key="1">
    <citation type="submission" date="2018-11" db="EMBL/GenBank/DDBJ databases">
        <authorList>
            <consortium name="Pathogen Informatics"/>
        </authorList>
    </citation>
    <scope>NUCLEOTIDE SEQUENCE [LARGE SCALE GENOMIC DNA]</scope>
</reference>
<sequence length="124" mass="13769">MAFSHSEVTQAKFPLAPRWRTLAISRRSAEKFILFGVSKEDHERKSVVQGFAANAANNVEEFLVRGGHWRSQPPLAVARYSHAAAAVKVSEEKEEKMLLGVFGGWGAGSEEIASCEVYDFSQQR</sequence>
<dbReference type="Proteomes" id="UP000281553">
    <property type="component" value="Unassembled WGS sequence"/>
</dbReference>
<dbReference type="AlphaFoldDB" id="A0A3P7QRT6"/>
<dbReference type="SUPFAM" id="SSF117281">
    <property type="entry name" value="Kelch motif"/>
    <property type="match status" value="1"/>
</dbReference>
<dbReference type="EMBL" id="UYRU01085476">
    <property type="protein sequence ID" value="VDN34532.1"/>
    <property type="molecule type" value="Genomic_DNA"/>
</dbReference>
<evidence type="ECO:0000313" key="1">
    <source>
        <dbReference type="EMBL" id="VDN34532.1"/>
    </source>
</evidence>
<organism evidence="1 2">
    <name type="scientific">Dibothriocephalus latus</name>
    <name type="common">Fish tapeworm</name>
    <name type="synonym">Diphyllobothrium latum</name>
    <dbReference type="NCBI Taxonomy" id="60516"/>
    <lineage>
        <taxon>Eukaryota</taxon>
        <taxon>Metazoa</taxon>
        <taxon>Spiralia</taxon>
        <taxon>Lophotrochozoa</taxon>
        <taxon>Platyhelminthes</taxon>
        <taxon>Cestoda</taxon>
        <taxon>Eucestoda</taxon>
        <taxon>Diphyllobothriidea</taxon>
        <taxon>Diphyllobothriidae</taxon>
        <taxon>Dibothriocephalus</taxon>
    </lineage>
</organism>
<accession>A0A3P7QRT6</accession>
<protein>
    <submittedName>
        <fullName evidence="1">Uncharacterized protein</fullName>
    </submittedName>
</protein>
<dbReference type="Gene3D" id="2.120.10.80">
    <property type="entry name" value="Kelch-type beta propeller"/>
    <property type="match status" value="1"/>
</dbReference>
<dbReference type="InterPro" id="IPR015915">
    <property type="entry name" value="Kelch-typ_b-propeller"/>
</dbReference>
<keyword evidence="2" id="KW-1185">Reference proteome</keyword>
<gene>
    <name evidence="1" type="ORF">DILT_LOCUS16527</name>
</gene>
<evidence type="ECO:0000313" key="2">
    <source>
        <dbReference type="Proteomes" id="UP000281553"/>
    </source>
</evidence>